<evidence type="ECO:0000256" key="2">
    <source>
        <dbReference type="ARBA" id="ARBA00004498"/>
    </source>
</evidence>
<dbReference type="PRINTS" id="PR00023">
    <property type="entry name" value="ZPELLUCIDA"/>
</dbReference>
<dbReference type="Pfam" id="PF23344">
    <property type="entry name" value="ZP-N"/>
    <property type="match status" value="1"/>
</dbReference>
<comment type="similarity">
    <text evidence="3">Belongs to the ZP domain family. ZPC subfamily.</text>
</comment>
<evidence type="ECO:0000313" key="19">
    <source>
        <dbReference type="Ensembl" id="ENSSORP00005020039.1"/>
    </source>
</evidence>
<keyword evidence="20" id="KW-1185">Reference proteome</keyword>
<keyword evidence="10 17" id="KW-0732">Signal</keyword>
<dbReference type="InterPro" id="IPR048290">
    <property type="entry name" value="ZP_chr"/>
</dbReference>
<dbReference type="PANTHER" id="PTHR11576">
    <property type="entry name" value="ZONA PELLUCIDA SPERM-BINDING PROTEIN 3"/>
    <property type="match status" value="1"/>
</dbReference>
<evidence type="ECO:0000256" key="10">
    <source>
        <dbReference type="ARBA" id="ARBA00022729"/>
    </source>
</evidence>
<feature type="compositionally biased region" description="Polar residues" evidence="16">
    <location>
        <begin position="478"/>
        <end position="497"/>
    </location>
</feature>
<organism evidence="19 20">
    <name type="scientific">Sphaeramia orbicularis</name>
    <name type="common">orbiculate cardinalfish</name>
    <dbReference type="NCBI Taxonomy" id="375764"/>
    <lineage>
        <taxon>Eukaryota</taxon>
        <taxon>Metazoa</taxon>
        <taxon>Chordata</taxon>
        <taxon>Craniata</taxon>
        <taxon>Vertebrata</taxon>
        <taxon>Euteleostomi</taxon>
        <taxon>Actinopterygii</taxon>
        <taxon>Neopterygii</taxon>
        <taxon>Teleostei</taxon>
        <taxon>Neoteleostei</taxon>
        <taxon>Acanthomorphata</taxon>
        <taxon>Gobiaria</taxon>
        <taxon>Kurtiformes</taxon>
        <taxon>Apogonoidei</taxon>
        <taxon>Apogonidae</taxon>
        <taxon>Apogoninae</taxon>
        <taxon>Sphaeramia</taxon>
    </lineage>
</organism>
<feature type="compositionally biased region" description="Acidic residues" evidence="16">
    <location>
        <begin position="444"/>
        <end position="457"/>
    </location>
</feature>
<keyword evidence="7" id="KW-0272">Extracellular matrix</keyword>
<keyword evidence="11" id="KW-1133">Transmembrane helix</keyword>
<evidence type="ECO:0000256" key="16">
    <source>
        <dbReference type="SAM" id="MobiDB-lite"/>
    </source>
</evidence>
<dbReference type="Gene3D" id="2.60.40.3210">
    <property type="entry name" value="Zona pellucida, ZP-N domain"/>
    <property type="match status" value="1"/>
</dbReference>
<dbReference type="GO" id="GO:0007339">
    <property type="term" value="P:binding of sperm to zona pellucida"/>
    <property type="evidence" value="ECO:0007669"/>
    <property type="project" value="TreeGrafter"/>
</dbReference>
<reference evidence="19" key="1">
    <citation type="submission" date="2019-06" db="EMBL/GenBank/DDBJ databases">
        <authorList>
            <consortium name="Wellcome Sanger Institute Data Sharing"/>
        </authorList>
    </citation>
    <scope>NUCLEOTIDE SEQUENCE [LARGE SCALE GENOMIC DNA]</scope>
</reference>
<dbReference type="InterPro" id="IPR055356">
    <property type="entry name" value="ZP-N"/>
</dbReference>
<feature type="compositionally biased region" description="Low complexity" evidence="16">
    <location>
        <begin position="524"/>
        <end position="537"/>
    </location>
</feature>
<proteinExistence type="inferred from homology"/>
<evidence type="ECO:0000256" key="8">
    <source>
        <dbReference type="ARBA" id="ARBA00022685"/>
    </source>
</evidence>
<dbReference type="FunFam" id="2.60.40.3210:FF:000001">
    <property type="entry name" value="Zona pellucida sperm-binding protein 3"/>
    <property type="match status" value="1"/>
</dbReference>
<dbReference type="OrthoDB" id="8880842at2759"/>
<evidence type="ECO:0000256" key="4">
    <source>
        <dbReference type="ARBA" id="ARBA00017980"/>
    </source>
</evidence>
<dbReference type="GO" id="GO:2000344">
    <property type="term" value="P:positive regulation of acrosome reaction"/>
    <property type="evidence" value="ECO:0007669"/>
    <property type="project" value="TreeGrafter"/>
</dbReference>
<evidence type="ECO:0000256" key="5">
    <source>
        <dbReference type="ARBA" id="ARBA00022475"/>
    </source>
</evidence>
<gene>
    <name evidence="19" type="primary">LOC115424279</name>
</gene>
<reference evidence="19" key="3">
    <citation type="submission" date="2025-09" db="UniProtKB">
        <authorList>
            <consortium name="Ensembl"/>
        </authorList>
    </citation>
    <scope>IDENTIFICATION</scope>
</reference>
<evidence type="ECO:0000256" key="13">
    <source>
        <dbReference type="ARBA" id="ARBA00023157"/>
    </source>
</evidence>
<dbReference type="SMART" id="SM00241">
    <property type="entry name" value="ZP"/>
    <property type="match status" value="1"/>
</dbReference>
<keyword evidence="9" id="KW-0812">Transmembrane</keyword>
<evidence type="ECO:0000259" key="18">
    <source>
        <dbReference type="PROSITE" id="PS51034"/>
    </source>
</evidence>
<dbReference type="InterPro" id="IPR001507">
    <property type="entry name" value="ZP_dom"/>
</dbReference>
<evidence type="ECO:0000313" key="20">
    <source>
        <dbReference type="Proteomes" id="UP000472271"/>
    </source>
</evidence>
<dbReference type="InterPro" id="IPR042235">
    <property type="entry name" value="ZP-C_dom"/>
</dbReference>
<dbReference type="GeneID" id="115424279"/>
<evidence type="ECO:0000256" key="3">
    <source>
        <dbReference type="ARBA" id="ARBA00006735"/>
    </source>
</evidence>
<accession>A0A672ZT10</accession>
<feature type="signal peptide" evidence="17">
    <location>
        <begin position="1"/>
        <end position="26"/>
    </location>
</feature>
<keyword evidence="6" id="KW-0964">Secreted</keyword>
<dbReference type="FunFam" id="2.60.40.4100:FF:000002">
    <property type="entry name" value="Zona pellucida sperm-binding protein 3"/>
    <property type="match status" value="1"/>
</dbReference>
<keyword evidence="8" id="KW-0165">Cleavage on pair of basic residues</keyword>
<reference evidence="19" key="2">
    <citation type="submission" date="2025-08" db="UniProtKB">
        <authorList>
            <consortium name="Ensembl"/>
        </authorList>
    </citation>
    <scope>IDENTIFICATION</scope>
</reference>
<dbReference type="GO" id="GO:0032190">
    <property type="term" value="F:acrosin binding"/>
    <property type="evidence" value="ECO:0007669"/>
    <property type="project" value="TreeGrafter"/>
</dbReference>
<comment type="subcellular location">
    <subcellularLocation>
        <location evidence="1">Cell membrane</location>
        <topology evidence="1">Single-pass type I membrane protein</topology>
    </subcellularLocation>
    <subcellularLocation>
        <location evidence="2">Secreted</location>
        <location evidence="2">Extracellular space</location>
        <location evidence="2">Extracellular matrix</location>
    </subcellularLocation>
</comment>
<evidence type="ECO:0000256" key="1">
    <source>
        <dbReference type="ARBA" id="ARBA00004251"/>
    </source>
</evidence>
<evidence type="ECO:0000256" key="15">
    <source>
        <dbReference type="ARBA" id="ARBA00030824"/>
    </source>
</evidence>
<feature type="chain" id="PRO_5025440277" description="Zona pellucida sperm-binding protein 3" evidence="17">
    <location>
        <begin position="27"/>
        <end position="561"/>
    </location>
</feature>
<feature type="compositionally biased region" description="Polar residues" evidence="16">
    <location>
        <begin position="538"/>
        <end position="561"/>
    </location>
</feature>
<keyword evidence="13" id="KW-1015">Disulfide bond</keyword>
<dbReference type="InParanoid" id="A0A672ZT10"/>
<evidence type="ECO:0000256" key="14">
    <source>
        <dbReference type="ARBA" id="ARBA00023180"/>
    </source>
</evidence>
<dbReference type="PROSITE" id="PS51034">
    <property type="entry name" value="ZP_2"/>
    <property type="match status" value="1"/>
</dbReference>
<dbReference type="RefSeq" id="XP_029997297.1">
    <property type="nucleotide sequence ID" value="XM_030141437.1"/>
</dbReference>
<evidence type="ECO:0000256" key="12">
    <source>
        <dbReference type="ARBA" id="ARBA00023136"/>
    </source>
</evidence>
<evidence type="ECO:0000256" key="17">
    <source>
        <dbReference type="SAM" id="SignalP"/>
    </source>
</evidence>
<protein>
    <recommendedName>
        <fullName evidence="4">Zona pellucida sperm-binding protein 3</fullName>
    </recommendedName>
    <alternativeName>
        <fullName evidence="15">Zona pellucida glycoprotein 3</fullName>
    </alternativeName>
</protein>
<feature type="domain" description="ZP" evidence="18">
    <location>
        <begin position="72"/>
        <end position="332"/>
    </location>
</feature>
<dbReference type="Pfam" id="PF00100">
    <property type="entry name" value="Zona_pellucida"/>
    <property type="match status" value="1"/>
</dbReference>
<evidence type="ECO:0000256" key="7">
    <source>
        <dbReference type="ARBA" id="ARBA00022530"/>
    </source>
</evidence>
<dbReference type="InterPro" id="IPR055355">
    <property type="entry name" value="ZP-C"/>
</dbReference>
<keyword evidence="12" id="KW-0472">Membrane</keyword>
<dbReference type="PANTHER" id="PTHR11576:SF2">
    <property type="entry name" value="ZONA PELLUCIDA SPERM-BINDING PROTEIN 3"/>
    <property type="match status" value="1"/>
</dbReference>
<sequence length="561" mass="62362">MEPLFLWFSLLAGLLWSEISVTPSFARHLEATGYRPHVQTQLSGLYGPKHTVHGQQNVPVEEREQVNTVRVTCHPDSLDIVIKADLFGVGAPVNAGDLRLGVEDKDNCRATASSPDEFRILVGLLDCGHKHWMTENALIYTNLLIYSPAHSPDGVIRMEEAVIPIECHYDRKYSLSSSSLTPTWIPFISTQAAVEMLDFDLRLMRPDWIHERGSNMFYLGDPVGIEASVRVGHHMGLRVFLNSCAATLTPDIHSVPRYVFIKNGCLIDSQVPDSKSHFLPRMRDDKLQLVIDAFRFNNEDRGELYITCHMTAVPANDAEAPNKACTFINGRWRSADGNDYLCGYCQSQNEGVKIQGKSGISGTFSPRGFRKPVETSWRTRLRSNEVWEKETKVGPLLVLPAQRKSGALPEMELPPLLHKITKSSLYGSSWRTGIDMDTGLDKDDKEEEEEEEDDDGTADLSPEELSALKDLEKGLLPGSSTENVELNRNETTMTGDTLENEAVIPLEKAGPEVSFKTQPSVEHNATAATNKTSSSTNLDMTTRLNETDANSGFSETNGPKR</sequence>
<dbReference type="GO" id="GO:0035803">
    <property type="term" value="P:egg coat formation"/>
    <property type="evidence" value="ECO:0007669"/>
    <property type="project" value="TreeGrafter"/>
</dbReference>
<evidence type="ECO:0000256" key="11">
    <source>
        <dbReference type="ARBA" id="ARBA00022989"/>
    </source>
</evidence>
<dbReference type="Proteomes" id="UP000472271">
    <property type="component" value="Chromosome 8"/>
</dbReference>
<feature type="region of interest" description="Disordered" evidence="16">
    <location>
        <begin position="431"/>
        <end position="561"/>
    </location>
</feature>
<dbReference type="AlphaFoldDB" id="A0A672ZT10"/>
<dbReference type="GO" id="GO:0005886">
    <property type="term" value="C:plasma membrane"/>
    <property type="evidence" value="ECO:0007669"/>
    <property type="project" value="UniProtKB-SubCell"/>
</dbReference>
<evidence type="ECO:0000256" key="6">
    <source>
        <dbReference type="ARBA" id="ARBA00022525"/>
    </source>
</evidence>
<name>A0A672ZT10_9TELE</name>
<evidence type="ECO:0000256" key="9">
    <source>
        <dbReference type="ARBA" id="ARBA00022692"/>
    </source>
</evidence>
<keyword evidence="14" id="KW-0325">Glycoprotein</keyword>
<keyword evidence="5" id="KW-1003">Cell membrane</keyword>
<dbReference type="GO" id="GO:0031012">
    <property type="term" value="C:extracellular matrix"/>
    <property type="evidence" value="ECO:0007669"/>
    <property type="project" value="TreeGrafter"/>
</dbReference>
<dbReference type="Ensembl" id="ENSSORT00005020604.1">
    <property type="protein sequence ID" value="ENSSORP00005020039.1"/>
    <property type="gene ID" value="ENSSORG00005009785.1"/>
</dbReference>
<dbReference type="Gene3D" id="2.60.40.4100">
    <property type="entry name" value="Zona pellucida, ZP-C domain"/>
    <property type="match status" value="1"/>
</dbReference>